<accession>A0A1J0KU50</accession>
<dbReference type="InterPro" id="IPR027843">
    <property type="entry name" value="DUF4440"/>
</dbReference>
<dbReference type="KEGG" id="frc:KX01_1385"/>
<organism evidence="2 3">
    <name type="scientific">Francisella frigiditurris</name>
    <dbReference type="NCBI Taxonomy" id="1542390"/>
    <lineage>
        <taxon>Bacteria</taxon>
        <taxon>Pseudomonadati</taxon>
        <taxon>Pseudomonadota</taxon>
        <taxon>Gammaproteobacteria</taxon>
        <taxon>Thiotrichales</taxon>
        <taxon>Francisellaceae</taxon>
        <taxon>Francisella</taxon>
    </lineage>
</organism>
<dbReference type="Pfam" id="PF14534">
    <property type="entry name" value="DUF4440"/>
    <property type="match status" value="1"/>
</dbReference>
<reference evidence="3" key="1">
    <citation type="submission" date="2014-10" db="EMBL/GenBank/DDBJ databases">
        <authorList>
            <person name="Kuske C.R."/>
            <person name="Challacombe J.F."/>
            <person name="Daligault H.E."/>
            <person name="Davenport K.W."/>
            <person name="Johnson S.L."/>
            <person name="Siddaramappa S."/>
            <person name="Petersen J.M."/>
        </authorList>
    </citation>
    <scope>NUCLEOTIDE SEQUENCE [LARGE SCALE GENOMIC DNA]</scope>
    <source>
        <strain evidence="3">CA97-1460</strain>
    </source>
</reference>
<dbReference type="OrthoDB" id="121974at2"/>
<gene>
    <name evidence="2" type="ORF">KX01_1385</name>
</gene>
<evidence type="ECO:0000259" key="1">
    <source>
        <dbReference type="Pfam" id="PF14534"/>
    </source>
</evidence>
<evidence type="ECO:0000313" key="2">
    <source>
        <dbReference type="EMBL" id="APC97207.1"/>
    </source>
</evidence>
<dbReference type="RefSeq" id="WP_071664280.1">
    <property type="nucleotide sequence ID" value="NZ_CP009654.1"/>
</dbReference>
<dbReference type="InterPro" id="IPR032710">
    <property type="entry name" value="NTF2-like_dom_sf"/>
</dbReference>
<sequence length="115" mass="13835">MEIFKELKELEESLWIETTRFDHTYMNNILDPDFFEFGRSGKIYSRSEVLSHEYQEILAKIPLENFKVHNISHSVKQVTYISEVGKEKLRANRNSIWILKRNKWLLKFHQGTPCF</sequence>
<dbReference type="EMBL" id="CP009654">
    <property type="protein sequence ID" value="APC97207.1"/>
    <property type="molecule type" value="Genomic_DNA"/>
</dbReference>
<dbReference type="STRING" id="1542390.KX01_1385"/>
<name>A0A1J0KU50_9GAMM</name>
<feature type="domain" description="DUF4440" evidence="1">
    <location>
        <begin position="7"/>
        <end position="105"/>
    </location>
</feature>
<dbReference type="SUPFAM" id="SSF54427">
    <property type="entry name" value="NTF2-like"/>
    <property type="match status" value="1"/>
</dbReference>
<dbReference type="Gene3D" id="3.10.450.50">
    <property type="match status" value="1"/>
</dbReference>
<protein>
    <recommendedName>
        <fullName evidence="1">DUF4440 domain-containing protein</fullName>
    </recommendedName>
</protein>
<dbReference type="Proteomes" id="UP000182521">
    <property type="component" value="Chromosome"/>
</dbReference>
<proteinExistence type="predicted"/>
<keyword evidence="3" id="KW-1185">Reference proteome</keyword>
<dbReference type="AlphaFoldDB" id="A0A1J0KU50"/>
<evidence type="ECO:0000313" key="3">
    <source>
        <dbReference type="Proteomes" id="UP000182521"/>
    </source>
</evidence>